<proteinExistence type="predicted"/>
<accession>A0A813HJ03</accession>
<reference evidence="2" key="1">
    <citation type="submission" date="2021-02" db="EMBL/GenBank/DDBJ databases">
        <authorList>
            <person name="Dougan E. K."/>
            <person name="Rhodes N."/>
            <person name="Thang M."/>
            <person name="Chan C."/>
        </authorList>
    </citation>
    <scope>NUCLEOTIDE SEQUENCE</scope>
</reference>
<protein>
    <recommendedName>
        <fullName evidence="1">PPM-type phosphatase domain-containing protein</fullName>
    </recommendedName>
</protein>
<dbReference type="PROSITE" id="PS51746">
    <property type="entry name" value="PPM_2"/>
    <property type="match status" value="1"/>
</dbReference>
<dbReference type="InterPro" id="IPR001932">
    <property type="entry name" value="PPM-type_phosphatase-like_dom"/>
</dbReference>
<evidence type="ECO:0000313" key="2">
    <source>
        <dbReference type="EMBL" id="CAE8638039.1"/>
    </source>
</evidence>
<dbReference type="Gene3D" id="3.60.40.10">
    <property type="entry name" value="PPM-type phosphatase domain"/>
    <property type="match status" value="1"/>
</dbReference>
<dbReference type="SUPFAM" id="SSF81606">
    <property type="entry name" value="PP2C-like"/>
    <property type="match status" value="1"/>
</dbReference>
<dbReference type="InterPro" id="IPR036457">
    <property type="entry name" value="PPM-type-like_dom_sf"/>
</dbReference>
<evidence type="ECO:0000259" key="1">
    <source>
        <dbReference type="PROSITE" id="PS51746"/>
    </source>
</evidence>
<name>A0A813HJ03_POLGL</name>
<feature type="domain" description="PPM-type phosphatase" evidence="1">
    <location>
        <begin position="1"/>
        <end position="108"/>
    </location>
</feature>
<comment type="caution">
    <text evidence="2">The sequence shown here is derived from an EMBL/GenBank/DDBJ whole genome shotgun (WGS) entry which is preliminary data.</text>
</comment>
<gene>
    <name evidence="2" type="ORF">PGLA1383_LOCUS53331</name>
</gene>
<dbReference type="Proteomes" id="UP000654075">
    <property type="component" value="Unassembled WGS sequence"/>
</dbReference>
<feature type="non-terminal residue" evidence="2">
    <location>
        <position position="108"/>
    </location>
</feature>
<evidence type="ECO:0000313" key="3">
    <source>
        <dbReference type="Proteomes" id="UP000654075"/>
    </source>
</evidence>
<organism evidence="2 3">
    <name type="scientific">Polarella glacialis</name>
    <name type="common">Dinoflagellate</name>
    <dbReference type="NCBI Taxonomy" id="89957"/>
    <lineage>
        <taxon>Eukaryota</taxon>
        <taxon>Sar</taxon>
        <taxon>Alveolata</taxon>
        <taxon>Dinophyceae</taxon>
        <taxon>Suessiales</taxon>
        <taxon>Suessiaceae</taxon>
        <taxon>Polarella</taxon>
    </lineage>
</organism>
<dbReference type="AlphaFoldDB" id="A0A813HJ03"/>
<dbReference type="EMBL" id="CAJNNV010031849">
    <property type="protein sequence ID" value="CAE8638039.1"/>
    <property type="molecule type" value="Genomic_DNA"/>
</dbReference>
<keyword evidence="3" id="KW-1185">Reference proteome</keyword>
<feature type="non-terminal residue" evidence="2">
    <location>
        <position position="1"/>
    </location>
</feature>
<sequence>LTNNTEITDGCGCAIALLIRDQLFTAVLGRCAVILCDVQDGKATPVSLNKLRGQLTHLTSAGSRSLGDRQWKGALGGGPWRTCVPDVQHVALKGSEGHPYLILATSSV</sequence>